<dbReference type="Pfam" id="PF00672">
    <property type="entry name" value="HAMP"/>
    <property type="match status" value="1"/>
</dbReference>
<evidence type="ECO:0000256" key="7">
    <source>
        <dbReference type="SAM" id="Coils"/>
    </source>
</evidence>
<keyword evidence="7" id="KW-0175">Coiled coil</keyword>
<dbReference type="PANTHER" id="PTHR32089">
    <property type="entry name" value="METHYL-ACCEPTING CHEMOTAXIS PROTEIN MCPB"/>
    <property type="match status" value="1"/>
</dbReference>
<evidence type="ECO:0000256" key="4">
    <source>
        <dbReference type="ARBA" id="ARBA00023224"/>
    </source>
</evidence>
<evidence type="ECO:0000256" key="2">
    <source>
        <dbReference type="ARBA" id="ARBA00022475"/>
    </source>
</evidence>
<keyword evidence="8" id="KW-0812">Transmembrane</keyword>
<keyword evidence="4 6" id="KW-0807">Transducer</keyword>
<dbReference type="Gene3D" id="6.10.340.10">
    <property type="match status" value="1"/>
</dbReference>
<dbReference type="RefSeq" id="WP_113938603.1">
    <property type="nucleotide sequence ID" value="NZ_QTTY01000050.1"/>
</dbReference>
<keyword evidence="8" id="KW-1133">Transmembrane helix</keyword>
<keyword evidence="2" id="KW-1003">Cell membrane</keyword>
<comment type="subcellular location">
    <subcellularLocation>
        <location evidence="1">Cell membrane</location>
    </subcellularLocation>
</comment>
<dbReference type="GO" id="GO:0007165">
    <property type="term" value="P:signal transduction"/>
    <property type="evidence" value="ECO:0007669"/>
    <property type="project" value="UniProtKB-KW"/>
</dbReference>
<comment type="similarity">
    <text evidence="5">Belongs to the methyl-accepting chemotaxis (MCP) protein family.</text>
</comment>
<feature type="domain" description="HAMP" evidence="10">
    <location>
        <begin position="203"/>
        <end position="257"/>
    </location>
</feature>
<evidence type="ECO:0000256" key="3">
    <source>
        <dbReference type="ARBA" id="ARBA00023136"/>
    </source>
</evidence>
<dbReference type="PROSITE" id="PS50111">
    <property type="entry name" value="CHEMOTAXIS_TRANSDUC_2"/>
    <property type="match status" value="1"/>
</dbReference>
<sequence>MNFISIRKKLMFMMGMICALFGIALAFILFFTMDQSHKAETLQKEISPLATELKERGDAYQVQLSALRGYLLQHDQVELDKFNEMSKRLEDTKEQLLSNPNTSQSVKSTMELGSTWRKFIEEKVFTLAKEQKWEEALQVASTENGTVYKVIGDFTNYTNEQAKLREQSIEKIDQSSLRIEYVVFLSLVICIVTAIILAWWFSGKLVKPIQQIDTKLKELASQEGDLTARLQVNSNDEIGAIATSFNKMLENLQHIINRVQKTSVEVQTASENMLEKTNTSREATIRVQSSMSNLNSSIQSQTSSMEESSTAMDDMAISVQRIAESASSVAELAVATSEHANDGSTVIQKSVSQMTTIHEAVNATSEVVERLITHTKYIDTAVQSISNIAEQTNLLALNASIEAARAGEQGKGFAVVADEVRKLAEQSKTAAKDINQLLHQIQNDTETASSMMSQGRSEAFEGITVVREAGTSFTTIVEQVNKVSTQMQDISATAEEMAASAEEMNASLNNIASISNEVSSETAATAQSAEQKVIVMNEMTLTAKQMKQTVEELDQLVSHFKTE</sequence>
<dbReference type="SMART" id="SM00304">
    <property type="entry name" value="HAMP"/>
    <property type="match status" value="1"/>
</dbReference>
<dbReference type="EMBL" id="QTTY01000050">
    <property type="protein sequence ID" value="REF17051.1"/>
    <property type="molecule type" value="Genomic_DNA"/>
</dbReference>
<dbReference type="PANTHER" id="PTHR32089:SF112">
    <property type="entry name" value="LYSOZYME-LIKE PROTEIN-RELATED"/>
    <property type="match status" value="1"/>
</dbReference>
<keyword evidence="3 8" id="KW-0472">Membrane</keyword>
<dbReference type="SMART" id="SM00283">
    <property type="entry name" value="MA"/>
    <property type="match status" value="1"/>
</dbReference>
<evidence type="ECO:0000256" key="6">
    <source>
        <dbReference type="PROSITE-ProRule" id="PRU00284"/>
    </source>
</evidence>
<dbReference type="CDD" id="cd06225">
    <property type="entry name" value="HAMP"/>
    <property type="match status" value="1"/>
</dbReference>
<feature type="transmembrane region" description="Helical" evidence="8">
    <location>
        <begin position="181"/>
        <end position="201"/>
    </location>
</feature>
<evidence type="ECO:0000259" key="9">
    <source>
        <dbReference type="PROSITE" id="PS50111"/>
    </source>
</evidence>
<organism evidence="11 12">
    <name type="scientific">Bacillus mycoides</name>
    <dbReference type="NCBI Taxonomy" id="1405"/>
    <lineage>
        <taxon>Bacteria</taxon>
        <taxon>Bacillati</taxon>
        <taxon>Bacillota</taxon>
        <taxon>Bacilli</taxon>
        <taxon>Bacillales</taxon>
        <taxon>Bacillaceae</taxon>
        <taxon>Bacillus</taxon>
        <taxon>Bacillus cereus group</taxon>
    </lineage>
</organism>
<evidence type="ECO:0000313" key="11">
    <source>
        <dbReference type="EMBL" id="REF17051.1"/>
    </source>
</evidence>
<dbReference type="GO" id="GO:0005886">
    <property type="term" value="C:plasma membrane"/>
    <property type="evidence" value="ECO:0007669"/>
    <property type="project" value="UniProtKB-SubCell"/>
</dbReference>
<reference evidence="11 12" key="1">
    <citation type="submission" date="2018-08" db="EMBL/GenBank/DDBJ databases">
        <title>Freshwater and sediment microbial communities from various areas in North America, analyzing microbe dynamics in response to fracking.</title>
        <authorList>
            <person name="Lamendella R."/>
        </authorList>
    </citation>
    <scope>NUCLEOTIDE SEQUENCE [LARGE SCALE GENOMIC DNA]</scope>
    <source>
        <strain evidence="11 12">DB-1</strain>
    </source>
</reference>
<dbReference type="InterPro" id="IPR003660">
    <property type="entry name" value="HAMP_dom"/>
</dbReference>
<dbReference type="Pfam" id="PF00015">
    <property type="entry name" value="MCPsignal"/>
    <property type="match status" value="1"/>
</dbReference>
<comment type="caution">
    <text evidence="11">The sequence shown here is derived from an EMBL/GenBank/DDBJ whole genome shotgun (WGS) entry which is preliminary data.</text>
</comment>
<dbReference type="GO" id="GO:0006935">
    <property type="term" value="P:chemotaxis"/>
    <property type="evidence" value="ECO:0007669"/>
    <property type="project" value="UniProtKB-ARBA"/>
</dbReference>
<accession>A0A3D9TW95</accession>
<evidence type="ECO:0000256" key="5">
    <source>
        <dbReference type="ARBA" id="ARBA00029447"/>
    </source>
</evidence>
<dbReference type="InterPro" id="IPR004089">
    <property type="entry name" value="MCPsignal_dom"/>
</dbReference>
<dbReference type="SUPFAM" id="SSF58104">
    <property type="entry name" value="Methyl-accepting chemotaxis protein (MCP) signaling domain"/>
    <property type="match status" value="1"/>
</dbReference>
<name>A0A3D9TW95_BACMY</name>
<dbReference type="AlphaFoldDB" id="A0A3D9TW95"/>
<dbReference type="CDD" id="cd11386">
    <property type="entry name" value="MCP_signal"/>
    <property type="match status" value="1"/>
</dbReference>
<evidence type="ECO:0000259" key="10">
    <source>
        <dbReference type="PROSITE" id="PS50885"/>
    </source>
</evidence>
<evidence type="ECO:0000256" key="8">
    <source>
        <dbReference type="SAM" id="Phobius"/>
    </source>
</evidence>
<proteinExistence type="inferred from homology"/>
<dbReference type="PROSITE" id="PS50885">
    <property type="entry name" value="HAMP"/>
    <property type="match status" value="1"/>
</dbReference>
<gene>
    <name evidence="11" type="ORF">DET55_1508</name>
</gene>
<evidence type="ECO:0000256" key="1">
    <source>
        <dbReference type="ARBA" id="ARBA00004236"/>
    </source>
</evidence>
<feature type="coiled-coil region" evidence="7">
    <location>
        <begin position="536"/>
        <end position="563"/>
    </location>
</feature>
<evidence type="ECO:0000313" key="12">
    <source>
        <dbReference type="Proteomes" id="UP000256530"/>
    </source>
</evidence>
<feature type="domain" description="Methyl-accepting transducer" evidence="9">
    <location>
        <begin position="276"/>
        <end position="512"/>
    </location>
</feature>
<dbReference type="Proteomes" id="UP000256530">
    <property type="component" value="Unassembled WGS sequence"/>
</dbReference>
<protein>
    <submittedName>
        <fullName evidence="11">Methyl-accepting chemotaxis protein</fullName>
    </submittedName>
</protein>
<dbReference type="FunFam" id="1.10.287.950:FF:000001">
    <property type="entry name" value="Methyl-accepting chemotaxis sensory transducer"/>
    <property type="match status" value="1"/>
</dbReference>
<dbReference type="Gene3D" id="1.10.287.950">
    <property type="entry name" value="Methyl-accepting chemotaxis protein"/>
    <property type="match status" value="1"/>
</dbReference>